<evidence type="ECO:0000256" key="1">
    <source>
        <dbReference type="SAM" id="SignalP"/>
    </source>
</evidence>
<evidence type="ECO:0008006" key="4">
    <source>
        <dbReference type="Google" id="ProtNLM"/>
    </source>
</evidence>
<dbReference type="Proteomes" id="UP000054166">
    <property type="component" value="Unassembled WGS sequence"/>
</dbReference>
<feature type="chain" id="PRO_5002164643" description="Secreted protein" evidence="1">
    <location>
        <begin position="28"/>
        <end position="63"/>
    </location>
</feature>
<dbReference type="EMBL" id="KN832970">
    <property type="protein sequence ID" value="KIM91961.1"/>
    <property type="molecule type" value="Genomic_DNA"/>
</dbReference>
<keyword evidence="1" id="KW-0732">Signal</keyword>
<evidence type="ECO:0000313" key="2">
    <source>
        <dbReference type="EMBL" id="KIM91961.1"/>
    </source>
</evidence>
<feature type="signal peptide" evidence="1">
    <location>
        <begin position="1"/>
        <end position="27"/>
    </location>
</feature>
<keyword evidence="3" id="KW-1185">Reference proteome</keyword>
<proteinExistence type="predicted"/>
<reference evidence="2 3" key="1">
    <citation type="submission" date="2014-04" db="EMBL/GenBank/DDBJ databases">
        <authorList>
            <consortium name="DOE Joint Genome Institute"/>
            <person name="Kuo A."/>
            <person name="Tarkka M."/>
            <person name="Buscot F."/>
            <person name="Kohler A."/>
            <person name="Nagy L.G."/>
            <person name="Floudas D."/>
            <person name="Copeland A."/>
            <person name="Barry K.W."/>
            <person name="Cichocki N."/>
            <person name="Veneault-Fourrey C."/>
            <person name="LaButti K."/>
            <person name="Lindquist E.A."/>
            <person name="Lipzen A."/>
            <person name="Lundell T."/>
            <person name="Morin E."/>
            <person name="Murat C."/>
            <person name="Sun H."/>
            <person name="Tunlid A."/>
            <person name="Henrissat B."/>
            <person name="Grigoriev I.V."/>
            <person name="Hibbett D.S."/>
            <person name="Martin F."/>
            <person name="Nordberg H.P."/>
            <person name="Cantor M.N."/>
            <person name="Hua S.X."/>
        </authorList>
    </citation>
    <scope>NUCLEOTIDE SEQUENCE [LARGE SCALE GENOMIC DNA]</scope>
    <source>
        <strain evidence="2 3">F 1598</strain>
    </source>
</reference>
<dbReference type="HOGENOM" id="CLU_2886591_0_0_1"/>
<protein>
    <recommendedName>
        <fullName evidence="4">Secreted protein</fullName>
    </recommendedName>
</protein>
<dbReference type="InParanoid" id="A0A0C3GN50"/>
<evidence type="ECO:0000313" key="3">
    <source>
        <dbReference type="Proteomes" id="UP000054166"/>
    </source>
</evidence>
<sequence>MVLFPYPAYCLAPFPSLLLLFPSYSSANYISATTPSPLRQPGPPIIAQRRLCQLPNNKLTYRV</sequence>
<name>A0A0C3GN50_PILCF</name>
<reference evidence="3" key="2">
    <citation type="submission" date="2015-01" db="EMBL/GenBank/DDBJ databases">
        <title>Evolutionary Origins and Diversification of the Mycorrhizal Mutualists.</title>
        <authorList>
            <consortium name="DOE Joint Genome Institute"/>
            <consortium name="Mycorrhizal Genomics Consortium"/>
            <person name="Kohler A."/>
            <person name="Kuo A."/>
            <person name="Nagy L.G."/>
            <person name="Floudas D."/>
            <person name="Copeland A."/>
            <person name="Barry K.W."/>
            <person name="Cichocki N."/>
            <person name="Veneault-Fourrey C."/>
            <person name="LaButti K."/>
            <person name="Lindquist E.A."/>
            <person name="Lipzen A."/>
            <person name="Lundell T."/>
            <person name="Morin E."/>
            <person name="Murat C."/>
            <person name="Riley R."/>
            <person name="Ohm R."/>
            <person name="Sun H."/>
            <person name="Tunlid A."/>
            <person name="Henrissat B."/>
            <person name="Grigoriev I.V."/>
            <person name="Hibbett D.S."/>
            <person name="Martin F."/>
        </authorList>
    </citation>
    <scope>NUCLEOTIDE SEQUENCE [LARGE SCALE GENOMIC DNA]</scope>
    <source>
        <strain evidence="3">F 1598</strain>
    </source>
</reference>
<gene>
    <name evidence="2" type="ORF">PILCRDRAFT_809953</name>
</gene>
<organism evidence="2 3">
    <name type="scientific">Piloderma croceum (strain F 1598)</name>
    <dbReference type="NCBI Taxonomy" id="765440"/>
    <lineage>
        <taxon>Eukaryota</taxon>
        <taxon>Fungi</taxon>
        <taxon>Dikarya</taxon>
        <taxon>Basidiomycota</taxon>
        <taxon>Agaricomycotina</taxon>
        <taxon>Agaricomycetes</taxon>
        <taxon>Agaricomycetidae</taxon>
        <taxon>Atheliales</taxon>
        <taxon>Atheliaceae</taxon>
        <taxon>Piloderma</taxon>
    </lineage>
</organism>
<accession>A0A0C3GN50</accession>
<dbReference type="AlphaFoldDB" id="A0A0C3GN50"/>